<organism evidence="2">
    <name type="scientific">Nothobranchius pienaari</name>
    <dbReference type="NCBI Taxonomy" id="704102"/>
    <lineage>
        <taxon>Eukaryota</taxon>
        <taxon>Metazoa</taxon>
        <taxon>Chordata</taxon>
        <taxon>Craniata</taxon>
        <taxon>Vertebrata</taxon>
        <taxon>Euteleostomi</taxon>
        <taxon>Actinopterygii</taxon>
        <taxon>Neopterygii</taxon>
        <taxon>Teleostei</taxon>
        <taxon>Neoteleostei</taxon>
        <taxon>Acanthomorphata</taxon>
        <taxon>Ovalentaria</taxon>
        <taxon>Atherinomorphae</taxon>
        <taxon>Cyprinodontiformes</taxon>
        <taxon>Nothobranchiidae</taxon>
        <taxon>Nothobranchius</taxon>
    </lineage>
</organism>
<proteinExistence type="predicted"/>
<reference evidence="2" key="1">
    <citation type="submission" date="2016-05" db="EMBL/GenBank/DDBJ databases">
        <authorList>
            <person name="Lavstsen T."/>
            <person name="Jespersen J.S."/>
        </authorList>
    </citation>
    <scope>NUCLEOTIDE SEQUENCE</scope>
    <source>
        <tissue evidence="2">Brain</tissue>
    </source>
</reference>
<protein>
    <submittedName>
        <fullName evidence="2">Zisupton</fullName>
    </submittedName>
</protein>
<sequence length="57" mass="6322">FSQRVIRKFLGVNGRFLTVRPAVLLISVTFVFRTSLNVMVCVSVFLHVSPVVSPSLS</sequence>
<feature type="non-terminal residue" evidence="2">
    <location>
        <position position="1"/>
    </location>
</feature>
<feature type="transmembrane region" description="Helical" evidence="1">
    <location>
        <begin position="21"/>
        <end position="48"/>
    </location>
</feature>
<keyword evidence="1" id="KW-0812">Transmembrane</keyword>
<keyword evidence="1" id="KW-0472">Membrane</keyword>
<dbReference type="AlphaFoldDB" id="A0A1A8MVV2"/>
<reference evidence="2" key="2">
    <citation type="submission" date="2016-06" db="EMBL/GenBank/DDBJ databases">
        <title>The genome of a short-lived fish provides insights into sex chromosome evolution and the genetic control of aging.</title>
        <authorList>
            <person name="Reichwald K."/>
            <person name="Felder M."/>
            <person name="Petzold A."/>
            <person name="Koch P."/>
            <person name="Groth M."/>
            <person name="Platzer M."/>
        </authorList>
    </citation>
    <scope>NUCLEOTIDE SEQUENCE</scope>
    <source>
        <tissue evidence="2">Brain</tissue>
    </source>
</reference>
<dbReference type="EMBL" id="HAEF01019562">
    <property type="protein sequence ID" value="SBR60721.1"/>
    <property type="molecule type" value="Transcribed_RNA"/>
</dbReference>
<gene>
    <name evidence="2" type="primary">Nfu_g_1_020432</name>
</gene>
<name>A0A1A8MVV2_9TELE</name>
<evidence type="ECO:0000313" key="2">
    <source>
        <dbReference type="EMBL" id="SBR60721.1"/>
    </source>
</evidence>
<feature type="non-terminal residue" evidence="2">
    <location>
        <position position="57"/>
    </location>
</feature>
<accession>A0A1A8MVV2</accession>
<evidence type="ECO:0000256" key="1">
    <source>
        <dbReference type="SAM" id="Phobius"/>
    </source>
</evidence>
<keyword evidence="1" id="KW-1133">Transmembrane helix</keyword>